<protein>
    <submittedName>
        <fullName evidence="2">Uncharacterized protein</fullName>
    </submittedName>
</protein>
<dbReference type="AlphaFoldDB" id="A0A1I3W633"/>
<dbReference type="STRING" id="1612308.SAMN05444581_101379"/>
<reference evidence="2 3" key="1">
    <citation type="submission" date="2016-10" db="EMBL/GenBank/DDBJ databases">
        <authorList>
            <person name="de Groot N.N."/>
        </authorList>
    </citation>
    <scope>NUCLEOTIDE SEQUENCE [LARGE SCALE GENOMIC DNA]</scope>
    <source>
        <strain evidence="2 3">NE2</strain>
    </source>
</reference>
<proteinExistence type="predicted"/>
<name>A0A1I3W633_9HYPH</name>
<sequence length="62" mass="6279">MAQDGRIDPKNTPRPEDGAKVKDGASGNPAGAVKPSEKTLEKQGVAAPGKGAPSDLVRKRGA</sequence>
<feature type="region of interest" description="Disordered" evidence="1">
    <location>
        <begin position="1"/>
        <end position="62"/>
    </location>
</feature>
<feature type="compositionally biased region" description="Basic and acidic residues" evidence="1">
    <location>
        <begin position="1"/>
        <end position="23"/>
    </location>
</feature>
<dbReference type="RefSeq" id="WP_091676683.1">
    <property type="nucleotide sequence ID" value="NZ_FOSN01000001.1"/>
</dbReference>
<evidence type="ECO:0000313" key="2">
    <source>
        <dbReference type="EMBL" id="SFK03038.1"/>
    </source>
</evidence>
<keyword evidence="3" id="KW-1185">Reference proteome</keyword>
<evidence type="ECO:0000256" key="1">
    <source>
        <dbReference type="SAM" id="MobiDB-lite"/>
    </source>
</evidence>
<dbReference type="EMBL" id="FOSN01000001">
    <property type="protein sequence ID" value="SFK03038.1"/>
    <property type="molecule type" value="Genomic_DNA"/>
</dbReference>
<dbReference type="Proteomes" id="UP000198755">
    <property type="component" value="Unassembled WGS sequence"/>
</dbReference>
<gene>
    <name evidence="2" type="ORF">SAMN05444581_101379</name>
</gene>
<evidence type="ECO:0000313" key="3">
    <source>
        <dbReference type="Proteomes" id="UP000198755"/>
    </source>
</evidence>
<accession>A0A1I3W633</accession>
<organism evidence="2 3">
    <name type="scientific">Methylocapsa palsarum</name>
    <dbReference type="NCBI Taxonomy" id="1612308"/>
    <lineage>
        <taxon>Bacteria</taxon>
        <taxon>Pseudomonadati</taxon>
        <taxon>Pseudomonadota</taxon>
        <taxon>Alphaproteobacteria</taxon>
        <taxon>Hyphomicrobiales</taxon>
        <taxon>Beijerinckiaceae</taxon>
        <taxon>Methylocapsa</taxon>
    </lineage>
</organism>